<evidence type="ECO:0000259" key="7">
    <source>
        <dbReference type="PROSITE" id="PS50178"/>
    </source>
</evidence>
<dbReference type="GO" id="GO:0050806">
    <property type="term" value="P:positive regulation of synaptic transmission"/>
    <property type="evidence" value="ECO:0007669"/>
    <property type="project" value="TreeGrafter"/>
</dbReference>
<dbReference type="PANTHER" id="PTHR12157">
    <property type="entry name" value="REGULATING SYNAPTIC MEMBRANE EXOCYTOSIS PROTEIN"/>
    <property type="match status" value="1"/>
</dbReference>
<feature type="region of interest" description="Disordered" evidence="6">
    <location>
        <begin position="230"/>
        <end position="448"/>
    </location>
</feature>
<feature type="compositionally biased region" description="Basic and acidic residues" evidence="6">
    <location>
        <begin position="342"/>
        <end position="358"/>
    </location>
</feature>
<dbReference type="PROSITE" id="PS50178">
    <property type="entry name" value="ZF_FYVE"/>
    <property type="match status" value="1"/>
</dbReference>
<accession>A0A195DF96</accession>
<dbReference type="GO" id="GO:0008270">
    <property type="term" value="F:zinc ion binding"/>
    <property type="evidence" value="ECO:0007669"/>
    <property type="project" value="UniProtKB-KW"/>
</dbReference>
<evidence type="ECO:0000256" key="2">
    <source>
        <dbReference type="ARBA" id="ARBA00022737"/>
    </source>
</evidence>
<feature type="domain" description="RabBD" evidence="8">
    <location>
        <begin position="7"/>
        <end position="133"/>
    </location>
</feature>
<dbReference type="GO" id="GO:0044325">
    <property type="term" value="F:transmembrane transporter binding"/>
    <property type="evidence" value="ECO:0007669"/>
    <property type="project" value="TreeGrafter"/>
</dbReference>
<dbReference type="GO" id="GO:0042734">
    <property type="term" value="C:presynaptic membrane"/>
    <property type="evidence" value="ECO:0007669"/>
    <property type="project" value="TreeGrafter"/>
</dbReference>
<dbReference type="PROSITE" id="PS50916">
    <property type="entry name" value="RABBD"/>
    <property type="match status" value="1"/>
</dbReference>
<keyword evidence="1" id="KW-0479">Metal-binding</keyword>
<feature type="domain" description="FYVE-type" evidence="7">
    <location>
        <begin position="71"/>
        <end position="121"/>
    </location>
</feature>
<dbReference type="STRING" id="471704.A0A195DF96"/>
<feature type="compositionally biased region" description="Basic and acidic residues" evidence="6">
    <location>
        <begin position="365"/>
        <end position="380"/>
    </location>
</feature>
<dbReference type="InterPro" id="IPR010911">
    <property type="entry name" value="Rab_BD"/>
</dbReference>
<feature type="compositionally biased region" description="Basic residues" evidence="6">
    <location>
        <begin position="320"/>
        <end position="330"/>
    </location>
</feature>
<evidence type="ECO:0000256" key="1">
    <source>
        <dbReference type="ARBA" id="ARBA00022723"/>
    </source>
</evidence>
<dbReference type="GO" id="GO:0006886">
    <property type="term" value="P:intracellular protein transport"/>
    <property type="evidence" value="ECO:0007669"/>
    <property type="project" value="InterPro"/>
</dbReference>
<keyword evidence="4" id="KW-0862">Zinc</keyword>
<evidence type="ECO:0000256" key="5">
    <source>
        <dbReference type="PROSITE-ProRule" id="PRU00091"/>
    </source>
</evidence>
<protein>
    <submittedName>
        <fullName evidence="9">Rab-3-interacting molecule unc-10</fullName>
    </submittedName>
</protein>
<evidence type="ECO:0000313" key="10">
    <source>
        <dbReference type="Proteomes" id="UP000078492"/>
    </source>
</evidence>
<dbReference type="GO" id="GO:0048788">
    <property type="term" value="C:cytoskeleton of presynaptic active zone"/>
    <property type="evidence" value="ECO:0007669"/>
    <property type="project" value="TreeGrafter"/>
</dbReference>
<dbReference type="EMBL" id="KQ980905">
    <property type="protein sequence ID" value="KYN11568.1"/>
    <property type="molecule type" value="Genomic_DNA"/>
</dbReference>
<reference evidence="9 10" key="1">
    <citation type="submission" date="2015-09" db="EMBL/GenBank/DDBJ databases">
        <title>Trachymyrmex cornetzi WGS genome.</title>
        <authorList>
            <person name="Nygaard S."/>
            <person name="Hu H."/>
            <person name="Boomsma J."/>
            <person name="Zhang G."/>
        </authorList>
    </citation>
    <scope>NUCLEOTIDE SEQUENCE [LARGE SCALE GENOMIC DNA]</scope>
    <source>
        <strain evidence="9">Tcor2-1</strain>
        <tissue evidence="9">Whole body</tissue>
    </source>
</reference>
<dbReference type="Pfam" id="PF22601">
    <property type="entry name" value="RIM2a_ZnF"/>
    <property type="match status" value="1"/>
</dbReference>
<name>A0A195DF96_9HYME</name>
<dbReference type="AlphaFoldDB" id="A0A195DF96"/>
<dbReference type="InterPro" id="IPR039032">
    <property type="entry name" value="Rim-like"/>
</dbReference>
<dbReference type="PANTHER" id="PTHR12157:SF21">
    <property type="entry name" value="RAB3 INTERACTING MOLECULE, ISOFORM F"/>
    <property type="match status" value="1"/>
</dbReference>
<evidence type="ECO:0000256" key="3">
    <source>
        <dbReference type="ARBA" id="ARBA00022771"/>
    </source>
</evidence>
<proteinExistence type="predicted"/>
<evidence type="ECO:0000256" key="4">
    <source>
        <dbReference type="ARBA" id="ARBA00022833"/>
    </source>
</evidence>
<dbReference type="InterPro" id="IPR017455">
    <property type="entry name" value="Znf_FYVE-rel"/>
</dbReference>
<keyword evidence="3 5" id="KW-0863">Zinc-finger</keyword>
<dbReference type="GO" id="GO:0042391">
    <property type="term" value="P:regulation of membrane potential"/>
    <property type="evidence" value="ECO:0007669"/>
    <property type="project" value="TreeGrafter"/>
</dbReference>
<dbReference type="Gene3D" id="3.30.40.10">
    <property type="entry name" value="Zinc/RING finger domain, C3HC4 (zinc finger)"/>
    <property type="match status" value="1"/>
</dbReference>
<evidence type="ECO:0000259" key="8">
    <source>
        <dbReference type="PROSITE" id="PS50916"/>
    </source>
</evidence>
<gene>
    <name evidence="9" type="ORF">ALC57_16352</name>
</gene>
<keyword evidence="2" id="KW-0677">Repeat</keyword>
<dbReference type="GO" id="GO:0048167">
    <property type="term" value="P:regulation of synaptic plasticity"/>
    <property type="evidence" value="ECO:0007669"/>
    <property type="project" value="TreeGrafter"/>
</dbReference>
<dbReference type="GO" id="GO:0031267">
    <property type="term" value="F:small GTPase binding"/>
    <property type="evidence" value="ECO:0007669"/>
    <property type="project" value="InterPro"/>
</dbReference>
<dbReference type="InterPro" id="IPR054386">
    <property type="entry name" value="RIM_Znf"/>
</dbReference>
<keyword evidence="10" id="KW-1185">Reference proteome</keyword>
<sequence length="448" mass="50370">MAEALPQPDMSHLTPEERRIIEGVLMRQKEEEEQDHEIMRRKQDEVQTLEETIRMRSEKHKKAGVELNATCHICLKTKFADGIGHICTYCKTRCCARCSGKVTLRSTKVVWMCVLCKKKQELLSKTGQWMTRPGLAVDNAMMRQMQEDLQISGRRMSTSDSGVEMSVSPHARTLPTPHVIGSYPMQQTPRHPAAYPDDDPNLYRGELDGLMKQHPQNYSRQRLTYQDQGTDLGMTYGQTPMETGSIRSAMHPSQHSLHQTQGGRSAQPTSTVGVTQQRSFSSSEEERSTPECASDEPDESEKGKGYYHHTGGPKSMSSGGRRHNGFHNGHHGSGAGMTAVEHNGHHPPREPRKEESTLVRRSFRRCGDEWRADSRRFTERRGKKTVRFDGGTNVGGPQEEEWSWEADRQGSQDSATKDSGIDTSSTFTSSEDSNRGDLPKVRGQVTNE</sequence>
<organism evidence="9 10">
    <name type="scientific">Trachymyrmex cornetzi</name>
    <dbReference type="NCBI Taxonomy" id="471704"/>
    <lineage>
        <taxon>Eukaryota</taxon>
        <taxon>Metazoa</taxon>
        <taxon>Ecdysozoa</taxon>
        <taxon>Arthropoda</taxon>
        <taxon>Hexapoda</taxon>
        <taxon>Insecta</taxon>
        <taxon>Pterygota</taxon>
        <taxon>Neoptera</taxon>
        <taxon>Endopterygota</taxon>
        <taxon>Hymenoptera</taxon>
        <taxon>Apocrita</taxon>
        <taxon>Aculeata</taxon>
        <taxon>Formicoidea</taxon>
        <taxon>Formicidae</taxon>
        <taxon>Myrmicinae</taxon>
        <taxon>Trachymyrmex</taxon>
    </lineage>
</organism>
<evidence type="ECO:0000256" key="6">
    <source>
        <dbReference type="SAM" id="MobiDB-lite"/>
    </source>
</evidence>
<dbReference type="GO" id="GO:0048791">
    <property type="term" value="P:calcium ion-regulated exocytosis of neurotransmitter"/>
    <property type="evidence" value="ECO:0007669"/>
    <property type="project" value="TreeGrafter"/>
</dbReference>
<feature type="region of interest" description="Disordered" evidence="6">
    <location>
        <begin position="159"/>
        <end position="178"/>
    </location>
</feature>
<dbReference type="InterPro" id="IPR011011">
    <property type="entry name" value="Znf_FYVE_PHD"/>
</dbReference>
<dbReference type="FunFam" id="3.30.40.10:FF:000453">
    <property type="entry name" value="Uncharacterized protein, isoform D"/>
    <property type="match status" value="1"/>
</dbReference>
<feature type="compositionally biased region" description="Basic and acidic residues" evidence="6">
    <location>
        <begin position="405"/>
        <end position="420"/>
    </location>
</feature>
<feature type="compositionally biased region" description="Polar residues" evidence="6">
    <location>
        <begin position="236"/>
        <end position="277"/>
    </location>
</feature>
<dbReference type="InterPro" id="IPR013083">
    <property type="entry name" value="Znf_RING/FYVE/PHD"/>
</dbReference>
<dbReference type="SUPFAM" id="SSF57903">
    <property type="entry name" value="FYVE/PHD zinc finger"/>
    <property type="match status" value="1"/>
</dbReference>
<dbReference type="Proteomes" id="UP000078492">
    <property type="component" value="Unassembled WGS sequence"/>
</dbReference>
<evidence type="ECO:0000313" key="9">
    <source>
        <dbReference type="EMBL" id="KYN11568.1"/>
    </source>
</evidence>